<organism evidence="1 2">
    <name type="scientific">Filimonas effusa</name>
    <dbReference type="NCBI Taxonomy" id="2508721"/>
    <lineage>
        <taxon>Bacteria</taxon>
        <taxon>Pseudomonadati</taxon>
        <taxon>Bacteroidota</taxon>
        <taxon>Chitinophagia</taxon>
        <taxon>Chitinophagales</taxon>
        <taxon>Chitinophagaceae</taxon>
        <taxon>Filimonas</taxon>
    </lineage>
</organism>
<dbReference type="PROSITE" id="PS51257">
    <property type="entry name" value="PROKAR_LIPOPROTEIN"/>
    <property type="match status" value="1"/>
</dbReference>
<sequence>MIRIKHVCLFTIVFLTFSSCKEQYIISGKVTDFSGSPLDSVTVRLKNRAFNDLYETRSDSAGNYTLKVKKGNYYCLYAIKLSDYRVTRLEYWAWNVPVYGNLVINPQYDKMEIYGVNVFEPQVTPQETYMIYFRPMSLFKGIQLMEAQKVDKKAYEQAKRTEELLNEDKIVDISPATITAGELSVEINGTKARIVGINKISEYGRGKIMYGYMVQVVKPGNNEKSKYDRISITLHSAETGETGKSEAFIKK</sequence>
<keyword evidence="1" id="KW-0121">Carboxypeptidase</keyword>
<keyword evidence="1" id="KW-0378">Hydrolase</keyword>
<dbReference type="Proteomes" id="UP000290545">
    <property type="component" value="Unassembled WGS sequence"/>
</dbReference>
<dbReference type="InterPro" id="IPR008969">
    <property type="entry name" value="CarboxyPept-like_regulatory"/>
</dbReference>
<dbReference type="EMBL" id="SDHZ01000001">
    <property type="protein sequence ID" value="RXK86784.1"/>
    <property type="molecule type" value="Genomic_DNA"/>
</dbReference>
<comment type="caution">
    <text evidence="1">The sequence shown here is derived from an EMBL/GenBank/DDBJ whole genome shotgun (WGS) entry which is preliminary data.</text>
</comment>
<protein>
    <submittedName>
        <fullName evidence="1">Carboxypeptidase regulatory-like domain-containing protein</fullName>
    </submittedName>
</protein>
<dbReference type="SUPFAM" id="SSF49464">
    <property type="entry name" value="Carboxypeptidase regulatory domain-like"/>
    <property type="match status" value="1"/>
</dbReference>
<dbReference type="Gene3D" id="2.60.40.1120">
    <property type="entry name" value="Carboxypeptidase-like, regulatory domain"/>
    <property type="match status" value="1"/>
</dbReference>
<dbReference type="AlphaFoldDB" id="A0A4Q1DBE9"/>
<reference evidence="1 2" key="1">
    <citation type="submission" date="2019-01" db="EMBL/GenBank/DDBJ databases">
        <title>Filimonas sp. strain TTM-71.</title>
        <authorList>
            <person name="Chen W.-M."/>
        </authorList>
    </citation>
    <scope>NUCLEOTIDE SEQUENCE [LARGE SCALE GENOMIC DNA]</scope>
    <source>
        <strain evidence="1 2">TTM-71</strain>
    </source>
</reference>
<keyword evidence="2" id="KW-1185">Reference proteome</keyword>
<accession>A0A4Q1DBE9</accession>
<proteinExistence type="predicted"/>
<dbReference type="Pfam" id="PF13620">
    <property type="entry name" value="CarboxypepD_reg"/>
    <property type="match status" value="1"/>
</dbReference>
<dbReference type="RefSeq" id="WP_129002533.1">
    <property type="nucleotide sequence ID" value="NZ_SDHZ01000001.1"/>
</dbReference>
<dbReference type="OrthoDB" id="2678286at2"/>
<gene>
    <name evidence="1" type="ORF">ESB13_08295</name>
</gene>
<dbReference type="GO" id="GO:0004180">
    <property type="term" value="F:carboxypeptidase activity"/>
    <property type="evidence" value="ECO:0007669"/>
    <property type="project" value="UniProtKB-KW"/>
</dbReference>
<name>A0A4Q1DBE9_9BACT</name>
<keyword evidence="1" id="KW-0645">Protease</keyword>
<evidence type="ECO:0000313" key="1">
    <source>
        <dbReference type="EMBL" id="RXK86784.1"/>
    </source>
</evidence>
<evidence type="ECO:0000313" key="2">
    <source>
        <dbReference type="Proteomes" id="UP000290545"/>
    </source>
</evidence>